<protein>
    <submittedName>
        <fullName evidence="2">Uncharacterized protein</fullName>
    </submittedName>
</protein>
<dbReference type="RefSeq" id="XP_036531039.1">
    <property type="nucleotide sequence ID" value="XM_036678391.1"/>
</dbReference>
<feature type="coiled-coil region" evidence="1">
    <location>
        <begin position="137"/>
        <end position="171"/>
    </location>
</feature>
<organism evidence="2 3">
    <name type="scientific">Gibberella subglutinans</name>
    <name type="common">Fusarium subglutinans</name>
    <dbReference type="NCBI Taxonomy" id="42677"/>
    <lineage>
        <taxon>Eukaryota</taxon>
        <taxon>Fungi</taxon>
        <taxon>Dikarya</taxon>
        <taxon>Ascomycota</taxon>
        <taxon>Pezizomycotina</taxon>
        <taxon>Sordariomycetes</taxon>
        <taxon>Hypocreomycetidae</taxon>
        <taxon>Hypocreales</taxon>
        <taxon>Nectriaceae</taxon>
        <taxon>Fusarium</taxon>
        <taxon>Fusarium fujikuroi species complex</taxon>
    </lineage>
</organism>
<evidence type="ECO:0000313" key="2">
    <source>
        <dbReference type="EMBL" id="KAF5580055.1"/>
    </source>
</evidence>
<evidence type="ECO:0000313" key="3">
    <source>
        <dbReference type="Proteomes" id="UP000547976"/>
    </source>
</evidence>
<name>A0A8H5KXW1_GIBSU</name>
<evidence type="ECO:0000256" key="1">
    <source>
        <dbReference type="SAM" id="Coils"/>
    </source>
</evidence>
<dbReference type="EMBL" id="JAAOAV010000349">
    <property type="protein sequence ID" value="KAF5580055.1"/>
    <property type="molecule type" value="Genomic_DNA"/>
</dbReference>
<keyword evidence="3" id="KW-1185">Reference proteome</keyword>
<dbReference type="Proteomes" id="UP000547976">
    <property type="component" value="Unassembled WGS sequence"/>
</dbReference>
<reference evidence="2 3" key="1">
    <citation type="submission" date="2020-05" db="EMBL/GenBank/DDBJ databases">
        <title>Identification and distribution of gene clusters putatively required for synthesis of sphingolipid metabolism inhibitors in phylogenetically diverse species of the filamentous fungus Fusarium.</title>
        <authorList>
            <person name="Kim H.-S."/>
            <person name="Busman M."/>
            <person name="Brown D.W."/>
            <person name="Divon H."/>
            <person name="Uhlig S."/>
            <person name="Proctor R.H."/>
        </authorList>
    </citation>
    <scope>NUCLEOTIDE SEQUENCE [LARGE SCALE GENOMIC DNA]</scope>
    <source>
        <strain evidence="2 3">NRRL 66333</strain>
    </source>
</reference>
<gene>
    <name evidence="2" type="ORF">FSUBG_13494</name>
</gene>
<dbReference type="GeneID" id="59313109"/>
<dbReference type="OrthoDB" id="5084830at2759"/>
<accession>A0A8H5KXW1</accession>
<dbReference type="AlphaFoldDB" id="A0A8H5KXW1"/>
<comment type="caution">
    <text evidence="2">The sequence shown here is derived from an EMBL/GenBank/DDBJ whole genome shotgun (WGS) entry which is preliminary data.</text>
</comment>
<keyword evidence="1" id="KW-0175">Coiled coil</keyword>
<proteinExistence type="predicted"/>
<sequence>MQYDKVDETLRDLRDQLCQYDSTLAAARELSDGNDEPSQELAAEILGWLMQENPRVRFFVQAMGHEMTPASEQTISRLNVGDPKDPLTARMSQVATQGPGHEELIEQIDRLEAAVVNGDRHPNERLGGTTSTTDTTIEEYQRSREAHQSELDTLRKELDARDSNIRDLTAQVTSEREKLGEHEDLVNSQQLLIKERDEARTEVEYYRRLADSIKVSSDKWMNLCSKRDRTILRFESQVADLEQQLKATRTQETTRERAGDDLSDELRHVQQTIQEQGRSLDSPQQSFNAYGNEARGYAELTDWNESLKGQVNSLSNQATHYKNRSDKYKSALNEAKQAPSAMAKLLMAQCPSGVEWPEIIESIDWNTELVVALPTQNPWKVQETWSKDPMLAVGERTESLTALLLQIVASVESRSLVGMVSCSVAIQQKLDGDCACIIPVLKLFLDTVSVCIQVEGVHAFQIFLLLQVSERIGRAWPVLQDEVNELANRGGSHERISSVSRSVTLWGQGQRLVCETSLHRQDWTLVGFFRKPNGILLLGDSELRWADHHFLEIDHDGITATITIGEGEDEIEFVVEGQEWNWWIDHIV</sequence>